<feature type="domain" description="BHLH" evidence="7">
    <location>
        <begin position="105"/>
        <end position="156"/>
    </location>
</feature>
<organism evidence="8 9">
    <name type="scientific">Cucurbita moschata</name>
    <name type="common">Winter crookneck squash</name>
    <name type="synonym">Cucurbita pepo var. moschata</name>
    <dbReference type="NCBI Taxonomy" id="3662"/>
    <lineage>
        <taxon>Eukaryota</taxon>
        <taxon>Viridiplantae</taxon>
        <taxon>Streptophyta</taxon>
        <taxon>Embryophyta</taxon>
        <taxon>Tracheophyta</taxon>
        <taxon>Spermatophyta</taxon>
        <taxon>Magnoliopsida</taxon>
        <taxon>eudicotyledons</taxon>
        <taxon>Gunneridae</taxon>
        <taxon>Pentapetalae</taxon>
        <taxon>rosids</taxon>
        <taxon>fabids</taxon>
        <taxon>Cucurbitales</taxon>
        <taxon>Cucurbitaceae</taxon>
        <taxon>Cucurbiteae</taxon>
        <taxon>Cucurbita</taxon>
    </lineage>
</organism>
<dbReference type="GO" id="GO:0003700">
    <property type="term" value="F:DNA-binding transcription factor activity"/>
    <property type="evidence" value="ECO:0007669"/>
    <property type="project" value="InterPro"/>
</dbReference>
<dbReference type="GO" id="GO:0045893">
    <property type="term" value="P:positive regulation of DNA-templated transcription"/>
    <property type="evidence" value="ECO:0007669"/>
    <property type="project" value="TreeGrafter"/>
</dbReference>
<dbReference type="Pfam" id="PF00010">
    <property type="entry name" value="HLH"/>
    <property type="match status" value="1"/>
</dbReference>
<keyword evidence="8" id="KW-1185">Reference proteome</keyword>
<dbReference type="PROSITE" id="PS50888">
    <property type="entry name" value="BHLH"/>
    <property type="match status" value="1"/>
</dbReference>
<dbReference type="InterPro" id="IPR044283">
    <property type="entry name" value="FAMA/SPEECHLESS/MUTE-like"/>
</dbReference>
<gene>
    <name evidence="9" type="primary">LOC111437434</name>
</gene>
<dbReference type="InterPro" id="IPR036638">
    <property type="entry name" value="HLH_DNA-bd_sf"/>
</dbReference>
<keyword evidence="3" id="KW-0238">DNA-binding</keyword>
<dbReference type="PANTHER" id="PTHR46684:SF16">
    <property type="entry name" value="TRANSCRIPTION FACTOR BHLH67-LIKE ISOFORM X2"/>
    <property type="match status" value="1"/>
</dbReference>
<dbReference type="GO" id="GO:0005634">
    <property type="term" value="C:nucleus"/>
    <property type="evidence" value="ECO:0007669"/>
    <property type="project" value="UniProtKB-SubCell"/>
</dbReference>
<comment type="subcellular location">
    <subcellularLocation>
        <location evidence="1">Nucleus</location>
    </subcellularLocation>
</comment>
<keyword evidence="5" id="KW-0539">Nucleus</keyword>
<evidence type="ECO:0000259" key="7">
    <source>
        <dbReference type="PROSITE" id="PS50888"/>
    </source>
</evidence>
<protein>
    <submittedName>
        <fullName evidence="9">Transcription factor bHLH71-like</fullName>
    </submittedName>
</protein>
<feature type="region of interest" description="Disordered" evidence="6">
    <location>
        <begin position="45"/>
        <end position="107"/>
    </location>
</feature>
<dbReference type="GeneID" id="111437434"/>
<dbReference type="PANTHER" id="PTHR46684">
    <property type="entry name" value="TRANSCRIPTION FACTOR FAMA"/>
    <property type="match status" value="1"/>
</dbReference>
<proteinExistence type="predicted"/>
<evidence type="ECO:0000256" key="2">
    <source>
        <dbReference type="ARBA" id="ARBA00023015"/>
    </source>
</evidence>
<dbReference type="Gene3D" id="4.10.280.10">
    <property type="entry name" value="Helix-loop-helix DNA-binding domain"/>
    <property type="match status" value="1"/>
</dbReference>
<reference evidence="9" key="1">
    <citation type="submission" date="2025-08" db="UniProtKB">
        <authorList>
            <consortium name="RefSeq"/>
        </authorList>
    </citation>
    <scope>IDENTIFICATION</scope>
    <source>
        <tissue evidence="9">Young leaves</tissue>
    </source>
</reference>
<evidence type="ECO:0000313" key="8">
    <source>
        <dbReference type="Proteomes" id="UP000504609"/>
    </source>
</evidence>
<sequence length="298" mass="33739">MSIDALSSNDLFNLIIYDAISPTPNTSHGICDSSETTFFSDEKGLKHQDNHQHGTLEHRPKPNLARKRHPNEAESSNWGAVGLQQGKKKRKRKPKACKNKEEAETQRMTHIAVERNRRKLMSEHLSVLRSLMPESYVQRGDQASIVGGAVEFVKELEHVLSTLEAKKLQILHQEIEEKQENYKNEDSVRRRLFSDSNSSQYSAKSKASSADIEVTLIETHANLRILSIRTHRQLLKLIAGLQALRLTILHLNVTDFHPLVLYSISLKVEEGCQLRSVDDIAAAAHEMVRIIEEEGVLC</sequence>
<dbReference type="KEGG" id="cmos:111437434"/>
<evidence type="ECO:0000256" key="1">
    <source>
        <dbReference type="ARBA" id="ARBA00004123"/>
    </source>
</evidence>
<evidence type="ECO:0000256" key="3">
    <source>
        <dbReference type="ARBA" id="ARBA00023125"/>
    </source>
</evidence>
<evidence type="ECO:0000313" key="9">
    <source>
        <dbReference type="RefSeq" id="XP_022931176.1"/>
    </source>
</evidence>
<name>A0A6J1ESZ0_CUCMO</name>
<feature type="compositionally biased region" description="Basic residues" evidence="6">
    <location>
        <begin position="86"/>
        <end position="97"/>
    </location>
</feature>
<keyword evidence="2" id="KW-0805">Transcription regulation</keyword>
<evidence type="ECO:0000256" key="6">
    <source>
        <dbReference type="SAM" id="MobiDB-lite"/>
    </source>
</evidence>
<feature type="compositionally biased region" description="Basic and acidic residues" evidence="6">
    <location>
        <begin position="45"/>
        <end position="60"/>
    </location>
</feature>
<dbReference type="Proteomes" id="UP000504609">
    <property type="component" value="Unplaced"/>
</dbReference>
<dbReference type="GO" id="GO:0003677">
    <property type="term" value="F:DNA binding"/>
    <property type="evidence" value="ECO:0007669"/>
    <property type="project" value="UniProtKB-KW"/>
</dbReference>
<dbReference type="GO" id="GO:0046983">
    <property type="term" value="F:protein dimerization activity"/>
    <property type="evidence" value="ECO:0007669"/>
    <property type="project" value="InterPro"/>
</dbReference>
<dbReference type="GO" id="GO:0010052">
    <property type="term" value="P:guard cell differentiation"/>
    <property type="evidence" value="ECO:0007669"/>
    <property type="project" value="InterPro"/>
</dbReference>
<evidence type="ECO:0000256" key="4">
    <source>
        <dbReference type="ARBA" id="ARBA00023163"/>
    </source>
</evidence>
<dbReference type="SMART" id="SM00353">
    <property type="entry name" value="HLH"/>
    <property type="match status" value="1"/>
</dbReference>
<dbReference type="AlphaFoldDB" id="A0A6J1ESZ0"/>
<feature type="compositionally biased region" description="Basic and acidic residues" evidence="6">
    <location>
        <begin position="98"/>
        <end position="107"/>
    </location>
</feature>
<keyword evidence="4" id="KW-0804">Transcription</keyword>
<dbReference type="RefSeq" id="XP_022931176.1">
    <property type="nucleotide sequence ID" value="XM_023075408.1"/>
</dbReference>
<dbReference type="SUPFAM" id="SSF47459">
    <property type="entry name" value="HLH, helix-loop-helix DNA-binding domain"/>
    <property type="match status" value="1"/>
</dbReference>
<accession>A0A6J1ESZ0</accession>
<dbReference type="InterPro" id="IPR011598">
    <property type="entry name" value="bHLH_dom"/>
</dbReference>
<evidence type="ECO:0000256" key="5">
    <source>
        <dbReference type="ARBA" id="ARBA00023242"/>
    </source>
</evidence>